<proteinExistence type="predicted"/>
<evidence type="ECO:0000256" key="1">
    <source>
        <dbReference type="SAM" id="MobiDB-lite"/>
    </source>
</evidence>
<dbReference type="EMBL" id="HBNR01002840">
    <property type="protein sequence ID" value="CAE4562377.1"/>
    <property type="molecule type" value="Transcribed_RNA"/>
</dbReference>
<feature type="region of interest" description="Disordered" evidence="1">
    <location>
        <begin position="152"/>
        <end position="219"/>
    </location>
</feature>
<feature type="compositionally biased region" description="Basic residues" evidence="1">
    <location>
        <begin position="196"/>
        <end position="206"/>
    </location>
</feature>
<protein>
    <submittedName>
        <fullName evidence="2">Uncharacterized protein</fullName>
    </submittedName>
</protein>
<reference evidence="2" key="1">
    <citation type="submission" date="2021-01" db="EMBL/GenBank/DDBJ databases">
        <authorList>
            <person name="Corre E."/>
            <person name="Pelletier E."/>
            <person name="Niang G."/>
            <person name="Scheremetjew M."/>
            <person name="Finn R."/>
            <person name="Kale V."/>
            <person name="Holt S."/>
            <person name="Cochrane G."/>
            <person name="Meng A."/>
            <person name="Brown T."/>
            <person name="Cohen L."/>
        </authorList>
    </citation>
    <scope>NUCLEOTIDE SEQUENCE</scope>
    <source>
        <strain evidence="2">CCMP3105</strain>
    </source>
</reference>
<evidence type="ECO:0000313" key="2">
    <source>
        <dbReference type="EMBL" id="CAE4562377.1"/>
    </source>
</evidence>
<gene>
    <name evidence="2" type="ORF">AMON00008_LOCUS1996</name>
</gene>
<accession>A0A7S4UA74</accession>
<sequence length="219" mass="24271">MAGPAGVYDHRAMGELQSKERRVQEAYLASAKAVCSVYGTPRQHYRPVLGISGTLQATPNPCLEKDRRRNHDAPSMEHRRMVDSDPPWAARSSRGAEAELSHGVPPHQAHHHHFGWTPAGPKPEAAVFSARRPWGIGLRYSDDVVPSFRQIKQCPDSPRASENRRQNQSQSLGSTVRAVPSAEPLSPTSTWGSTSWRRRSSGFRRSTHPEPERFAQAGA</sequence>
<feature type="region of interest" description="Disordered" evidence="1">
    <location>
        <begin position="57"/>
        <end position="118"/>
    </location>
</feature>
<organism evidence="2">
    <name type="scientific">Alexandrium monilatum</name>
    <dbReference type="NCBI Taxonomy" id="311494"/>
    <lineage>
        <taxon>Eukaryota</taxon>
        <taxon>Sar</taxon>
        <taxon>Alveolata</taxon>
        <taxon>Dinophyceae</taxon>
        <taxon>Gonyaulacales</taxon>
        <taxon>Pyrocystaceae</taxon>
        <taxon>Alexandrium</taxon>
    </lineage>
</organism>
<dbReference type="AlphaFoldDB" id="A0A7S4UA74"/>
<name>A0A7S4UA74_9DINO</name>
<feature type="compositionally biased region" description="Basic and acidic residues" evidence="1">
    <location>
        <begin position="63"/>
        <end position="83"/>
    </location>
</feature>